<proteinExistence type="predicted"/>
<reference evidence="2 3" key="2">
    <citation type="journal article" date="2013" name="Genome Announc.">
        <title>Draft Genome Sequence of Methylobacterium mesophilicum Strain SR1.6/6, Isolated from Citrus sinensis.</title>
        <authorList>
            <person name="Marinho Almeida D."/>
            <person name="Dini-Andreote F."/>
            <person name="Camargo Neves A.A."/>
            <person name="Juca Ramos R.T."/>
            <person name="Andreote F.D."/>
            <person name="Carneiro A.R."/>
            <person name="Oliveira de Souza Lima A."/>
            <person name="Caracciolo Gomes de Sa P.H."/>
            <person name="Ribeiro Barbosa M.S."/>
            <person name="Araujo W.L."/>
            <person name="Silva A."/>
        </authorList>
    </citation>
    <scope>NUCLEOTIDE SEQUENCE [LARGE SCALE GENOMIC DNA]</scope>
    <source>
        <strain evidence="2 3">SR1.6/6</strain>
    </source>
</reference>
<feature type="region of interest" description="Disordered" evidence="1">
    <location>
        <begin position="38"/>
        <end position="80"/>
    </location>
</feature>
<protein>
    <submittedName>
        <fullName evidence="2">Uncharacterized protein</fullName>
    </submittedName>
</protein>
<dbReference type="KEGG" id="mmes:MMSR116_23835"/>
<dbReference type="AlphaFoldDB" id="A0A6B9FPS3"/>
<evidence type="ECO:0000256" key="1">
    <source>
        <dbReference type="SAM" id="MobiDB-lite"/>
    </source>
</evidence>
<dbReference type="Proteomes" id="UP000012488">
    <property type="component" value="Chromosome"/>
</dbReference>
<sequence>MTARATTSGAPSDATASEFGTYSSPPCFMHELDPAFLGFASTDDEGLPGPQSQNPERTAARGEPEMPAAPCGPRAARSAE</sequence>
<evidence type="ECO:0000313" key="3">
    <source>
        <dbReference type="Proteomes" id="UP000012488"/>
    </source>
</evidence>
<evidence type="ECO:0000313" key="2">
    <source>
        <dbReference type="EMBL" id="QGY04601.1"/>
    </source>
</evidence>
<accession>A0A6B9FPS3</accession>
<feature type="region of interest" description="Disordered" evidence="1">
    <location>
        <begin position="1"/>
        <end position="24"/>
    </location>
</feature>
<organism evidence="2 3">
    <name type="scientific">Methylobacterium mesophilicum SR1.6/6</name>
    <dbReference type="NCBI Taxonomy" id="908290"/>
    <lineage>
        <taxon>Bacteria</taxon>
        <taxon>Pseudomonadati</taxon>
        <taxon>Pseudomonadota</taxon>
        <taxon>Alphaproteobacteria</taxon>
        <taxon>Hyphomicrobiales</taxon>
        <taxon>Methylobacteriaceae</taxon>
        <taxon>Methylobacterium</taxon>
    </lineage>
</organism>
<name>A0A6B9FPS3_9HYPH</name>
<reference evidence="2 3" key="1">
    <citation type="journal article" date="2012" name="Genet. Mol. Biol.">
        <title>Analysis of 16S rRNA and mxaF genes revealing insights into Methylobacterium niche-specific plant association.</title>
        <authorList>
            <person name="Dourado M.N."/>
            <person name="Andreote F.D."/>
            <person name="Dini-Andreote F."/>
            <person name="Conti R."/>
            <person name="Araujo J.M."/>
            <person name="Araujo W.L."/>
        </authorList>
    </citation>
    <scope>NUCLEOTIDE SEQUENCE [LARGE SCALE GENOMIC DNA]</scope>
    <source>
        <strain evidence="2 3">SR1.6/6</strain>
    </source>
</reference>
<dbReference type="EMBL" id="CP043538">
    <property type="protein sequence ID" value="QGY04601.1"/>
    <property type="molecule type" value="Genomic_DNA"/>
</dbReference>
<gene>
    <name evidence="2" type="ORF">MMSR116_23835</name>
</gene>